<feature type="region of interest" description="Disordered" evidence="1">
    <location>
        <begin position="539"/>
        <end position="582"/>
    </location>
</feature>
<feature type="compositionally biased region" description="Basic and acidic residues" evidence="1">
    <location>
        <begin position="321"/>
        <end position="330"/>
    </location>
</feature>
<reference evidence="4" key="1">
    <citation type="journal article" date="2015" name="Proc. Natl. Acad. Sci. U.S.A.">
        <title>Genome sequence of the Asian Tiger mosquito, Aedes albopictus, reveals insights into its biology, genetics, and evolution.</title>
        <authorList>
            <person name="Chen X.G."/>
            <person name="Jiang X."/>
            <person name="Gu J."/>
            <person name="Xu M."/>
            <person name="Wu Y."/>
            <person name="Deng Y."/>
            <person name="Zhang C."/>
            <person name="Bonizzoni M."/>
            <person name="Dermauw W."/>
            <person name="Vontas J."/>
            <person name="Armbruster P."/>
            <person name="Huang X."/>
            <person name="Yang Y."/>
            <person name="Zhang H."/>
            <person name="He W."/>
            <person name="Peng H."/>
            <person name="Liu Y."/>
            <person name="Wu K."/>
            <person name="Chen J."/>
            <person name="Lirakis M."/>
            <person name="Topalis P."/>
            <person name="Van Leeuwen T."/>
            <person name="Hall A.B."/>
            <person name="Jiang X."/>
            <person name="Thorpe C."/>
            <person name="Mueller R.L."/>
            <person name="Sun C."/>
            <person name="Waterhouse R.M."/>
            <person name="Yan G."/>
            <person name="Tu Z.J."/>
            <person name="Fang X."/>
            <person name="James A.A."/>
        </authorList>
    </citation>
    <scope>NUCLEOTIDE SEQUENCE [LARGE SCALE GENOMIC DNA]</scope>
    <source>
        <strain evidence="4">Foshan</strain>
    </source>
</reference>
<feature type="region of interest" description="Disordered" evidence="1">
    <location>
        <begin position="321"/>
        <end position="376"/>
    </location>
</feature>
<protein>
    <submittedName>
        <fullName evidence="3">Uncharacterized protein</fullName>
    </submittedName>
</protein>
<evidence type="ECO:0000313" key="3">
    <source>
        <dbReference type="EnsemblMetazoa" id="AALFPA23_003829.P4449"/>
    </source>
</evidence>
<accession>A0ABM1XXS3</accession>
<feature type="compositionally biased region" description="Polar residues" evidence="1">
    <location>
        <begin position="499"/>
        <end position="514"/>
    </location>
</feature>
<feature type="signal peptide" evidence="2">
    <location>
        <begin position="1"/>
        <end position="16"/>
    </location>
</feature>
<dbReference type="EnsemblMetazoa" id="AALFPA23_003829.R4449">
    <property type="protein sequence ID" value="AALFPA23_003829.P4449"/>
    <property type="gene ID" value="AALFPA23_003829"/>
</dbReference>
<feature type="chain" id="PRO_5046410671" evidence="2">
    <location>
        <begin position="17"/>
        <end position="582"/>
    </location>
</feature>
<evidence type="ECO:0000256" key="1">
    <source>
        <dbReference type="SAM" id="MobiDB-lite"/>
    </source>
</evidence>
<feature type="compositionally biased region" description="Low complexity" evidence="1">
    <location>
        <begin position="345"/>
        <end position="376"/>
    </location>
</feature>
<dbReference type="RefSeq" id="XP_062714189.1">
    <property type="nucleotide sequence ID" value="XM_062858205.1"/>
</dbReference>
<evidence type="ECO:0000313" key="4">
    <source>
        <dbReference type="Proteomes" id="UP000069940"/>
    </source>
</evidence>
<feature type="compositionally biased region" description="Low complexity" evidence="1">
    <location>
        <begin position="195"/>
        <end position="209"/>
    </location>
</feature>
<name>A0ABM1XXS3_AEDAL</name>
<organism evidence="3 4">
    <name type="scientific">Aedes albopictus</name>
    <name type="common">Asian tiger mosquito</name>
    <name type="synonym">Stegomyia albopicta</name>
    <dbReference type="NCBI Taxonomy" id="7160"/>
    <lineage>
        <taxon>Eukaryota</taxon>
        <taxon>Metazoa</taxon>
        <taxon>Ecdysozoa</taxon>
        <taxon>Arthropoda</taxon>
        <taxon>Hexapoda</taxon>
        <taxon>Insecta</taxon>
        <taxon>Pterygota</taxon>
        <taxon>Neoptera</taxon>
        <taxon>Endopterygota</taxon>
        <taxon>Diptera</taxon>
        <taxon>Nematocera</taxon>
        <taxon>Culicoidea</taxon>
        <taxon>Culicidae</taxon>
        <taxon>Culicinae</taxon>
        <taxon>Aedini</taxon>
        <taxon>Aedes</taxon>
        <taxon>Stegomyia</taxon>
    </lineage>
</organism>
<feature type="region of interest" description="Disordered" evidence="1">
    <location>
        <begin position="186"/>
        <end position="250"/>
    </location>
</feature>
<feature type="region of interest" description="Disordered" evidence="1">
    <location>
        <begin position="494"/>
        <end position="514"/>
    </location>
</feature>
<keyword evidence="2" id="KW-0732">Signal</keyword>
<evidence type="ECO:0000256" key="2">
    <source>
        <dbReference type="SAM" id="SignalP"/>
    </source>
</evidence>
<proteinExistence type="predicted"/>
<reference evidence="3" key="2">
    <citation type="submission" date="2025-05" db="UniProtKB">
        <authorList>
            <consortium name="EnsemblMetazoa"/>
        </authorList>
    </citation>
    <scope>IDENTIFICATION</scope>
    <source>
        <strain evidence="3">Foshan</strain>
    </source>
</reference>
<dbReference type="Proteomes" id="UP000069940">
    <property type="component" value="Unassembled WGS sequence"/>
</dbReference>
<dbReference type="GeneID" id="109402911"/>
<sequence length="582" mass="64705">MLQLCLLAAMLGCCAGFAIPQQPAQYYDYGGSRWQPQSYQSLPSQYEPYQYKPYDYDSSYYSNYYSGYYYYPYVYTHPESHKNEIPALHHGHSCGKAEELLKVCRTVRKLLIAQIEKERLDGYKPEMKQDVEDLSEDLESRDLDDVAVDDNGEVIPEDNQTVEALNELITALEIYLQQQKLAEEREQDAVGQLDSMTSTTSSPLPAASAEGSWFGSMFGKGSDAADKQTNDAGSKPVMETDSKPTSGENAWVHEDVVEKNPHDFDIDERFQTVTNIKDISTATPASQSVPLWLTENTEQPESKELIPDVLTTKEIEIYEQLPESRRKKEEDPEDVDDVQVEHQQPEVTTTDEPTSSSSTDTTDAVSSSTTTAATTPDARSFVKEQILNVLRLLEEAKGYTEIKEHISNPDVDQLVDGLADVEAGVRWTEMLTALQNLVADKQLDRAEAIVNVLEHWKKGAKGQLDNGYFNRTYGASPDVEARGLVDEGEAPKSVDAVDNFSNGTYGSNNKTSNETRVPIMNETYDQIISHVNATAAAATAEERGPRIINVDVTPIPTPVEEPSSTETSKQQKAEASETDLVN</sequence>
<keyword evidence="4" id="KW-1185">Reference proteome</keyword>